<dbReference type="Proteomes" id="UP000198785">
    <property type="component" value="Unassembled WGS sequence"/>
</dbReference>
<dbReference type="EMBL" id="FOZZ01000014">
    <property type="protein sequence ID" value="SFT13372.1"/>
    <property type="molecule type" value="Genomic_DNA"/>
</dbReference>
<feature type="domain" description="DUF5077" evidence="2">
    <location>
        <begin position="42"/>
        <end position="159"/>
    </location>
</feature>
<keyword evidence="1" id="KW-0732">Signal</keyword>
<dbReference type="Pfam" id="PF16871">
    <property type="entry name" value="DUF5077"/>
    <property type="match status" value="1"/>
</dbReference>
<organism evidence="3 4">
    <name type="scientific">Sphingobacterium wenxiniae</name>
    <dbReference type="NCBI Taxonomy" id="683125"/>
    <lineage>
        <taxon>Bacteria</taxon>
        <taxon>Pseudomonadati</taxon>
        <taxon>Bacteroidota</taxon>
        <taxon>Sphingobacteriia</taxon>
        <taxon>Sphingobacteriales</taxon>
        <taxon>Sphingobacteriaceae</taxon>
        <taxon>Sphingobacterium</taxon>
    </lineage>
</organism>
<dbReference type="InterPro" id="IPR031712">
    <property type="entry name" value="DUF5077"/>
</dbReference>
<dbReference type="AlphaFoldDB" id="A0A1I6VI44"/>
<dbReference type="STRING" id="683125.SAMN05660206_11420"/>
<sequence length="442" mass="49354">MKSEIEKKMKAITKKLWVALTAIAALSVGDIMAQTASKEIIVPISGNTWQSPKETKILTREDGIKAGDKDSEFATYVRFATLGTINLAVQVGEVKESASIKLSVGNQVSEVQVNPQQSNGTVAVGDFVVQDTGYVAIKLSGNGNQGLPTIQSYRITGNQELINSAKYVADNEGNYFYWGRRGPSVHLSYTTPADKDIEYYYNEITVPEGEDVVGSYYMANGFGEGYFGIQVNSATERRILFSVWSPFHTDNPKEIPDDEKILLTAKGADVYTGEFGNEGSGGQSFLRYNWITGNTYKFLLRGRPIANNYTEYTAWVFAPEKGDWQLIAQFQRPKTNTYLKRFHSFLENFIPSQGNLERHVRFANQWVRDVNGKWHECTQAKFTADATARKAYRLDYGGGVKGNDFYLRNCGFFADYTAIGSEFESVPNGQQPNIDVETLPLQ</sequence>
<reference evidence="3 4" key="1">
    <citation type="submission" date="2016-10" db="EMBL/GenBank/DDBJ databases">
        <authorList>
            <person name="de Groot N.N."/>
        </authorList>
    </citation>
    <scope>NUCLEOTIDE SEQUENCE [LARGE SCALE GENOMIC DNA]</scope>
    <source>
        <strain evidence="3 4">DSM 22789</strain>
    </source>
</reference>
<evidence type="ECO:0000313" key="4">
    <source>
        <dbReference type="Proteomes" id="UP000198785"/>
    </source>
</evidence>
<evidence type="ECO:0000256" key="1">
    <source>
        <dbReference type="SAM" id="SignalP"/>
    </source>
</evidence>
<evidence type="ECO:0000313" key="3">
    <source>
        <dbReference type="EMBL" id="SFT13372.1"/>
    </source>
</evidence>
<keyword evidence="4" id="KW-1185">Reference proteome</keyword>
<feature type="chain" id="PRO_5011636556" description="DUF5077 domain-containing protein" evidence="1">
    <location>
        <begin position="34"/>
        <end position="442"/>
    </location>
</feature>
<proteinExistence type="predicted"/>
<name>A0A1I6VI44_9SPHI</name>
<dbReference type="InterPro" id="IPR021862">
    <property type="entry name" value="DUF3472"/>
</dbReference>
<evidence type="ECO:0000259" key="2">
    <source>
        <dbReference type="Pfam" id="PF16871"/>
    </source>
</evidence>
<gene>
    <name evidence="3" type="ORF">SAMN05660206_11420</name>
</gene>
<protein>
    <recommendedName>
        <fullName evidence="2">DUF5077 domain-containing protein</fullName>
    </recommendedName>
</protein>
<feature type="signal peptide" evidence="1">
    <location>
        <begin position="1"/>
        <end position="33"/>
    </location>
</feature>
<accession>A0A1I6VI44</accession>
<dbReference type="Pfam" id="PF11958">
    <property type="entry name" value="DUF3472"/>
    <property type="match status" value="1"/>
</dbReference>